<feature type="chain" id="PRO_5046048788" evidence="1">
    <location>
        <begin position="29"/>
        <end position="44"/>
    </location>
</feature>
<evidence type="ECO:0000256" key="1">
    <source>
        <dbReference type="SAM" id="SignalP"/>
    </source>
</evidence>
<feature type="signal peptide" evidence="1">
    <location>
        <begin position="1"/>
        <end position="28"/>
    </location>
</feature>
<protein>
    <submittedName>
        <fullName evidence="2">Uncharacterized protein</fullName>
    </submittedName>
</protein>
<evidence type="ECO:0000313" key="3">
    <source>
        <dbReference type="Proteomes" id="UP001612415"/>
    </source>
</evidence>
<organism evidence="2 3">
    <name type="scientific">Streptomyces cellulosae</name>
    <dbReference type="NCBI Taxonomy" id="1968"/>
    <lineage>
        <taxon>Bacteria</taxon>
        <taxon>Bacillati</taxon>
        <taxon>Actinomycetota</taxon>
        <taxon>Actinomycetes</taxon>
        <taxon>Kitasatosporales</taxon>
        <taxon>Streptomycetaceae</taxon>
        <taxon>Streptomyces</taxon>
    </lineage>
</organism>
<keyword evidence="3" id="KW-1185">Reference proteome</keyword>
<proteinExistence type="predicted"/>
<keyword evidence="1" id="KW-0732">Signal</keyword>
<gene>
    <name evidence="2" type="ORF">ACIA8P_31005</name>
</gene>
<dbReference type="RefSeq" id="WP_398659536.1">
    <property type="nucleotide sequence ID" value="NZ_JBITDC010000013.1"/>
</dbReference>
<comment type="caution">
    <text evidence="2">The sequence shown here is derived from an EMBL/GenBank/DDBJ whole genome shotgun (WGS) entry which is preliminary data.</text>
</comment>
<sequence length="44" mass="4544">MTRTLSRLGLVLAAGAMTALLPASPAAAANQTACDDRTDPFRAR</sequence>
<evidence type="ECO:0000313" key="2">
    <source>
        <dbReference type="EMBL" id="MFI5679034.1"/>
    </source>
</evidence>
<dbReference type="PROSITE" id="PS51318">
    <property type="entry name" value="TAT"/>
    <property type="match status" value="1"/>
</dbReference>
<name>A0ABW7Y9I8_STRCE</name>
<dbReference type="EMBL" id="JBITDC010000013">
    <property type="protein sequence ID" value="MFI5679034.1"/>
    <property type="molecule type" value="Genomic_DNA"/>
</dbReference>
<accession>A0ABW7Y9I8</accession>
<dbReference type="InterPro" id="IPR006311">
    <property type="entry name" value="TAT_signal"/>
</dbReference>
<dbReference type="Proteomes" id="UP001612415">
    <property type="component" value="Unassembled WGS sequence"/>
</dbReference>
<reference evidence="2 3" key="1">
    <citation type="submission" date="2024-10" db="EMBL/GenBank/DDBJ databases">
        <title>The Natural Products Discovery Center: Release of the First 8490 Sequenced Strains for Exploring Actinobacteria Biosynthetic Diversity.</title>
        <authorList>
            <person name="Kalkreuter E."/>
            <person name="Kautsar S.A."/>
            <person name="Yang D."/>
            <person name="Bader C.D."/>
            <person name="Teijaro C.N."/>
            <person name="Fluegel L."/>
            <person name="Davis C.M."/>
            <person name="Simpson J.R."/>
            <person name="Lauterbach L."/>
            <person name="Steele A.D."/>
            <person name="Gui C."/>
            <person name="Meng S."/>
            <person name="Li G."/>
            <person name="Viehrig K."/>
            <person name="Ye F."/>
            <person name="Su P."/>
            <person name="Kiefer A.F."/>
            <person name="Nichols A."/>
            <person name="Cepeda A.J."/>
            <person name="Yan W."/>
            <person name="Fan B."/>
            <person name="Jiang Y."/>
            <person name="Adhikari A."/>
            <person name="Zheng C.-J."/>
            <person name="Schuster L."/>
            <person name="Cowan T.M."/>
            <person name="Smanski M.J."/>
            <person name="Chevrette M.G."/>
            <person name="De Carvalho L.P.S."/>
            <person name="Shen B."/>
        </authorList>
    </citation>
    <scope>NUCLEOTIDE SEQUENCE [LARGE SCALE GENOMIC DNA]</scope>
    <source>
        <strain evidence="2 3">NPDC051599</strain>
    </source>
</reference>